<evidence type="ECO:0000256" key="4">
    <source>
        <dbReference type="ARBA" id="ARBA00010441"/>
    </source>
</evidence>
<keyword evidence="11" id="KW-0443">Lipid metabolism</keyword>
<comment type="catalytic activity">
    <reaction evidence="15">
        <text>a CDP-1,2-diacyl-sn-glycerol + sn-glycerol 3-phosphate = a 1,2-diacyl-sn-glycero-3-phospho-(1'-sn-glycero-3'-phosphate) + CMP + H(+)</text>
        <dbReference type="Rhea" id="RHEA:12593"/>
        <dbReference type="ChEBI" id="CHEBI:15378"/>
        <dbReference type="ChEBI" id="CHEBI:57597"/>
        <dbReference type="ChEBI" id="CHEBI:58332"/>
        <dbReference type="ChEBI" id="CHEBI:60110"/>
        <dbReference type="ChEBI" id="CHEBI:60377"/>
        <dbReference type="EC" id="2.7.8.5"/>
    </reaction>
</comment>
<keyword evidence="9 18" id="KW-0812">Transmembrane</keyword>
<evidence type="ECO:0000256" key="14">
    <source>
        <dbReference type="ARBA" id="ARBA00023264"/>
    </source>
</evidence>
<feature type="transmembrane region" description="Helical" evidence="18">
    <location>
        <begin position="164"/>
        <end position="181"/>
    </location>
</feature>
<feature type="transmembrane region" description="Helical" evidence="18">
    <location>
        <begin position="98"/>
        <end position="117"/>
    </location>
</feature>
<evidence type="ECO:0000313" key="20">
    <source>
        <dbReference type="Proteomes" id="UP000024329"/>
    </source>
</evidence>
<dbReference type="InterPro" id="IPR000462">
    <property type="entry name" value="CDP-OH_P_trans"/>
</dbReference>
<keyword evidence="8 17" id="KW-0808">Transferase</keyword>
<dbReference type="EC" id="2.7.8.5" evidence="5 16"/>
<dbReference type="InterPro" id="IPR050324">
    <property type="entry name" value="CDP-alcohol_PTase-I"/>
</dbReference>
<proteinExistence type="inferred from homology"/>
<accession>A0A031K5P4</accession>
<comment type="caution">
    <text evidence="19">The sequence shown here is derived from an EMBL/GenBank/DDBJ whole genome shotgun (WGS) entry which is preliminary data.</text>
</comment>
<evidence type="ECO:0000256" key="16">
    <source>
        <dbReference type="NCBIfam" id="TIGR00560"/>
    </source>
</evidence>
<evidence type="ECO:0000256" key="13">
    <source>
        <dbReference type="ARBA" id="ARBA00023209"/>
    </source>
</evidence>
<dbReference type="Proteomes" id="UP000024329">
    <property type="component" value="Unassembled WGS sequence"/>
</dbReference>
<evidence type="ECO:0000256" key="15">
    <source>
        <dbReference type="ARBA" id="ARBA00048586"/>
    </source>
</evidence>
<feature type="transmembrane region" description="Helical" evidence="18">
    <location>
        <begin position="12"/>
        <end position="29"/>
    </location>
</feature>
<comment type="pathway">
    <text evidence="3">Lipid metabolism.</text>
</comment>
<dbReference type="PIRSF" id="PIRSF000847">
    <property type="entry name" value="Phos_ph_gly_syn"/>
    <property type="match status" value="1"/>
</dbReference>
<evidence type="ECO:0000256" key="6">
    <source>
        <dbReference type="ARBA" id="ARBA00014944"/>
    </source>
</evidence>
<dbReference type="eggNOG" id="COG0558">
    <property type="taxonomic scope" value="Bacteria"/>
</dbReference>
<evidence type="ECO:0000256" key="12">
    <source>
        <dbReference type="ARBA" id="ARBA00023136"/>
    </source>
</evidence>
<keyword evidence="14" id="KW-1208">Phospholipid metabolism</keyword>
<comment type="subcellular location">
    <subcellularLocation>
        <location evidence="1">Membrane</location>
        <topology evidence="1">Multi-pass membrane protein</topology>
    </subcellularLocation>
</comment>
<evidence type="ECO:0000313" key="19">
    <source>
        <dbReference type="EMBL" id="EZP83912.1"/>
    </source>
</evidence>
<name>A0A031K5P4_9SPHN</name>
<dbReference type="AlphaFoldDB" id="A0A031K5P4"/>
<dbReference type="Gene3D" id="1.20.120.1760">
    <property type="match status" value="1"/>
</dbReference>
<feature type="transmembrane region" description="Helical" evidence="18">
    <location>
        <begin position="57"/>
        <end position="77"/>
    </location>
</feature>
<keyword evidence="10 18" id="KW-1133">Transmembrane helix</keyword>
<evidence type="ECO:0000256" key="8">
    <source>
        <dbReference type="ARBA" id="ARBA00022679"/>
    </source>
</evidence>
<keyword evidence="7" id="KW-0444">Lipid biosynthesis</keyword>
<dbReference type="PROSITE" id="PS00379">
    <property type="entry name" value="CDP_ALCOHOL_P_TRANSF"/>
    <property type="match status" value="1"/>
</dbReference>
<reference evidence="19 20" key="1">
    <citation type="submission" date="2014-03" db="EMBL/GenBank/DDBJ databases">
        <title>Whole genome sequence of Novosphingobium resinovorum KF1.</title>
        <authorList>
            <person name="Gan H.M."/>
            <person name="Gan H.Y."/>
            <person name="Chew T.H."/>
            <person name="Savka M.A."/>
        </authorList>
    </citation>
    <scope>NUCLEOTIDE SEQUENCE [LARGE SCALE GENOMIC DNA]</scope>
    <source>
        <strain evidence="19 20">KF1</strain>
    </source>
</reference>
<dbReference type="InterPro" id="IPR004570">
    <property type="entry name" value="Phosphatidylglycerol_P_synth"/>
</dbReference>
<keyword evidence="13" id="KW-0594">Phospholipid biosynthesis</keyword>
<dbReference type="STRING" id="158500.BES08_07415"/>
<dbReference type="Pfam" id="PF01066">
    <property type="entry name" value="CDP-OH_P_transf"/>
    <property type="match status" value="1"/>
</dbReference>
<evidence type="ECO:0000256" key="7">
    <source>
        <dbReference type="ARBA" id="ARBA00022516"/>
    </source>
</evidence>
<evidence type="ECO:0000256" key="2">
    <source>
        <dbReference type="ARBA" id="ARBA00005042"/>
    </source>
</evidence>
<evidence type="ECO:0000256" key="17">
    <source>
        <dbReference type="RuleBase" id="RU003750"/>
    </source>
</evidence>
<dbReference type="EMBL" id="JFYZ01000002">
    <property type="protein sequence ID" value="EZP83912.1"/>
    <property type="molecule type" value="Genomic_DNA"/>
</dbReference>
<comment type="pathway">
    <text evidence="2">Phospholipid metabolism; phosphatidylglycerol biosynthesis; phosphatidylglycerol from CDP-diacylglycerol: step 1/2.</text>
</comment>
<comment type="similarity">
    <text evidence="4 17">Belongs to the CDP-alcohol phosphatidyltransferase class-I family.</text>
</comment>
<evidence type="ECO:0000256" key="3">
    <source>
        <dbReference type="ARBA" id="ARBA00005189"/>
    </source>
</evidence>
<protein>
    <recommendedName>
        <fullName evidence="6 16">CDP-diacylglycerol--glycerol-3-phosphate 3-phosphatidyltransferase</fullName>
        <ecNumber evidence="5 16">2.7.8.5</ecNumber>
    </recommendedName>
</protein>
<dbReference type="PATRIC" id="fig|158500.4.peg.1133"/>
<dbReference type="NCBIfam" id="TIGR00560">
    <property type="entry name" value="pgsA"/>
    <property type="match status" value="1"/>
</dbReference>
<sequence>MAWGGGTSPVHHFIPVAIAGYGIPIMLTLPNILTLSRIVALPLLAFLLWWPRWEFGYGLAFGLYCLMGLTDYFDGYLARSSGTVSKLGVFLDPIADKIMVATVILVLTAQGILRGPFVGDMHVIAGLVILVREIAVSGLREFLGGLQVSVPVSRLAKWKTTFQLICLGALILGVAMPWWNLDLGALVINVPHTVGLTTLWAAAALTVVTGWDYLRVGLKHMD</sequence>
<evidence type="ECO:0000256" key="9">
    <source>
        <dbReference type="ARBA" id="ARBA00022692"/>
    </source>
</evidence>
<evidence type="ECO:0000256" key="11">
    <source>
        <dbReference type="ARBA" id="ARBA00023098"/>
    </source>
</evidence>
<evidence type="ECO:0000256" key="18">
    <source>
        <dbReference type="SAM" id="Phobius"/>
    </source>
</evidence>
<dbReference type="InterPro" id="IPR043130">
    <property type="entry name" value="CDP-OH_PTrfase_TM_dom"/>
</dbReference>
<dbReference type="GO" id="GO:0008444">
    <property type="term" value="F:CDP-diacylglycerol-glycerol-3-phosphate 3-phosphatidyltransferase activity"/>
    <property type="evidence" value="ECO:0007669"/>
    <property type="project" value="UniProtKB-UniRule"/>
</dbReference>
<dbReference type="GO" id="GO:0046474">
    <property type="term" value="P:glycerophospholipid biosynthetic process"/>
    <property type="evidence" value="ECO:0007669"/>
    <property type="project" value="TreeGrafter"/>
</dbReference>
<evidence type="ECO:0000256" key="10">
    <source>
        <dbReference type="ARBA" id="ARBA00022989"/>
    </source>
</evidence>
<dbReference type="PANTHER" id="PTHR14269">
    <property type="entry name" value="CDP-DIACYLGLYCEROL--GLYCEROL-3-PHOSPHATE 3-PHOSPHATIDYLTRANSFERASE-RELATED"/>
    <property type="match status" value="1"/>
</dbReference>
<evidence type="ECO:0000256" key="1">
    <source>
        <dbReference type="ARBA" id="ARBA00004141"/>
    </source>
</evidence>
<dbReference type="GO" id="GO:0016020">
    <property type="term" value="C:membrane"/>
    <property type="evidence" value="ECO:0007669"/>
    <property type="project" value="UniProtKB-SubCell"/>
</dbReference>
<gene>
    <name evidence="19" type="ORF">BV97_01104</name>
</gene>
<organism evidence="19 20">
    <name type="scientific">Novosphingobium resinovorum</name>
    <dbReference type="NCBI Taxonomy" id="158500"/>
    <lineage>
        <taxon>Bacteria</taxon>
        <taxon>Pseudomonadati</taxon>
        <taxon>Pseudomonadota</taxon>
        <taxon>Alphaproteobacteria</taxon>
        <taxon>Sphingomonadales</taxon>
        <taxon>Sphingomonadaceae</taxon>
        <taxon>Novosphingobium</taxon>
    </lineage>
</organism>
<feature type="transmembrane region" description="Helical" evidence="18">
    <location>
        <begin position="193"/>
        <end position="214"/>
    </location>
</feature>
<keyword evidence="12 18" id="KW-0472">Membrane</keyword>
<dbReference type="PANTHER" id="PTHR14269:SF62">
    <property type="entry name" value="CDP-DIACYLGLYCEROL--GLYCEROL-3-PHOSPHATE 3-PHOSPHATIDYLTRANSFERASE 1, CHLOROPLASTIC"/>
    <property type="match status" value="1"/>
</dbReference>
<evidence type="ECO:0000256" key="5">
    <source>
        <dbReference type="ARBA" id="ARBA00013170"/>
    </source>
</evidence>
<dbReference type="InterPro" id="IPR048254">
    <property type="entry name" value="CDP_ALCOHOL_P_TRANSF_CS"/>
</dbReference>